<proteinExistence type="predicted"/>
<accession>A0ABS1N6Z2</accession>
<evidence type="ECO:0000259" key="2">
    <source>
        <dbReference type="PROSITE" id="PS50966"/>
    </source>
</evidence>
<comment type="caution">
    <text evidence="3">The sequence shown here is derived from an EMBL/GenBank/DDBJ whole genome shotgun (WGS) entry which is preliminary data.</text>
</comment>
<keyword evidence="1" id="KW-0479">Metal-binding</keyword>
<evidence type="ECO:0000256" key="1">
    <source>
        <dbReference type="PROSITE-ProRule" id="PRU00325"/>
    </source>
</evidence>
<name>A0ABS1N6Z2_9ACTN</name>
<sequence length="558" mass="61021">MRGLTEANLKMLAGPRSYERGLGYLEAVSGVEVGDGWVTARVHGTERYEVELTLDGPGGLSGECDCPYGMEGNFCKHLVALGLTVLAQRESLPRQRKAARDRAQDLDGWLSGLSKDELLALVREQVREDRQLRRRLELRAASACGDLAAVRVGIRDLLDISPFAQYGYVEYADARAYADQAGQAVSAIGALTGAGRAGDAITLAQEAMRLLTEAAENVDDSDGWFGQVAADLVDAHLEACRAARPDPEELARWLVSHALGDLDDGLTDIDPLDYEDVLGGEGMAVLRKLAVEAWQSNRRGWAEKYLMERLAKAGGDVDAVIALHAADLSPNGHTHLVIARELDTAQRPDEALGWAERGIQNARDLAAVDTALVDYLCDRYAQAHRLPDAISLRRDHFGARRTLLAYQQLRAAARAADCWPAEREGALALLRADAGRRQQGWYGGSVLVDALLDDKDVDAAWEAATNTGADDRQWLTLADQARAARPADALGVYLRLTEPLTKQTGNAVYEELVSLLLSIRDCHRRLGTPDEFTTYLTALRAGQKRKRNLMRLLDQHGL</sequence>
<keyword evidence="1" id="KW-0862">Zinc</keyword>
<dbReference type="EMBL" id="JAERRF010000002">
    <property type="protein sequence ID" value="MBL1095730.1"/>
    <property type="molecule type" value="Genomic_DNA"/>
</dbReference>
<protein>
    <recommendedName>
        <fullName evidence="2">SWIM-type domain-containing protein</fullName>
    </recommendedName>
</protein>
<evidence type="ECO:0000313" key="4">
    <source>
        <dbReference type="Proteomes" id="UP000634229"/>
    </source>
</evidence>
<dbReference type="RefSeq" id="WP_201871254.1">
    <property type="nucleotide sequence ID" value="NZ_JAERRF010000002.1"/>
</dbReference>
<evidence type="ECO:0000313" key="3">
    <source>
        <dbReference type="EMBL" id="MBL1095730.1"/>
    </source>
</evidence>
<dbReference type="Proteomes" id="UP000634229">
    <property type="component" value="Unassembled WGS sequence"/>
</dbReference>
<gene>
    <name evidence="3" type="ORF">JK363_03350</name>
</gene>
<organism evidence="3 4">
    <name type="scientific">Streptomyces coffeae</name>
    <dbReference type="NCBI Taxonomy" id="621382"/>
    <lineage>
        <taxon>Bacteria</taxon>
        <taxon>Bacillati</taxon>
        <taxon>Actinomycetota</taxon>
        <taxon>Actinomycetes</taxon>
        <taxon>Kitasatosporales</taxon>
        <taxon>Streptomycetaceae</taxon>
        <taxon>Streptomyces</taxon>
    </lineage>
</organism>
<feature type="domain" description="SWIM-type" evidence="2">
    <location>
        <begin position="48"/>
        <end position="86"/>
    </location>
</feature>
<dbReference type="PROSITE" id="PS50966">
    <property type="entry name" value="ZF_SWIM"/>
    <property type="match status" value="1"/>
</dbReference>
<keyword evidence="4" id="KW-1185">Reference proteome</keyword>
<reference evidence="3 4" key="1">
    <citation type="submission" date="2021-01" db="EMBL/GenBank/DDBJ databases">
        <title>WGS of actinomycetes isolated from Thailand.</title>
        <authorList>
            <person name="Thawai C."/>
        </authorList>
    </citation>
    <scope>NUCLEOTIDE SEQUENCE [LARGE SCALE GENOMIC DNA]</scope>
    <source>
        <strain evidence="3 4">CA1R205</strain>
    </source>
</reference>
<dbReference type="InterPro" id="IPR007527">
    <property type="entry name" value="Znf_SWIM"/>
</dbReference>
<keyword evidence="1" id="KW-0863">Zinc-finger</keyword>